<accession>A0A0X3Q145</accession>
<protein>
    <submittedName>
        <fullName evidence="1">Uncharacterized protein</fullName>
    </submittedName>
</protein>
<gene>
    <name evidence="1" type="ORF">TR137389</name>
</gene>
<evidence type="ECO:0000313" key="1">
    <source>
        <dbReference type="EMBL" id="JAP53256.1"/>
    </source>
</evidence>
<organism evidence="1">
    <name type="scientific">Schistocephalus solidus</name>
    <name type="common">Tapeworm</name>
    <dbReference type="NCBI Taxonomy" id="70667"/>
    <lineage>
        <taxon>Eukaryota</taxon>
        <taxon>Metazoa</taxon>
        <taxon>Spiralia</taxon>
        <taxon>Lophotrochozoa</taxon>
        <taxon>Platyhelminthes</taxon>
        <taxon>Cestoda</taxon>
        <taxon>Eucestoda</taxon>
        <taxon>Diphyllobothriidea</taxon>
        <taxon>Diphyllobothriidae</taxon>
        <taxon>Schistocephalus</taxon>
    </lineage>
</organism>
<reference evidence="1" key="1">
    <citation type="submission" date="2016-01" db="EMBL/GenBank/DDBJ databases">
        <title>Reference transcriptome for the parasite Schistocephalus solidus: insights into the molecular evolution of parasitism.</title>
        <authorList>
            <person name="Hebert F.O."/>
            <person name="Grambauer S."/>
            <person name="Barber I."/>
            <person name="Landry C.R."/>
            <person name="Aubin-Horth N."/>
        </authorList>
    </citation>
    <scope>NUCLEOTIDE SEQUENCE</scope>
</reference>
<proteinExistence type="predicted"/>
<sequence>MLQVRCTDCTETACTDRSSVPGMAQVTHKIRPKWFRRVFRSRPLEFSVAAWNSVSLFKGRCRRGEFLKVVSGTVDHVMEEILGPLAYYFRLYIRVGRALEKICSRS</sequence>
<dbReference type="AlphaFoldDB" id="A0A0X3Q145"/>
<dbReference type="EMBL" id="GEEE01009969">
    <property type="protein sequence ID" value="JAP53256.1"/>
    <property type="molecule type" value="Transcribed_RNA"/>
</dbReference>
<name>A0A0X3Q145_SCHSO</name>